<dbReference type="Gene3D" id="3.40.140.10">
    <property type="entry name" value="Cytidine Deaminase, domain 2"/>
    <property type="match status" value="1"/>
</dbReference>
<keyword evidence="8" id="KW-1185">Reference proteome</keyword>
<comment type="caution">
    <text evidence="7">The sequence shown here is derived from an EMBL/GenBank/DDBJ whole genome shotgun (WGS) entry which is preliminary data.</text>
</comment>
<evidence type="ECO:0000256" key="5">
    <source>
        <dbReference type="ARBA" id="ARBA00023049"/>
    </source>
</evidence>
<gene>
    <name evidence="7" type="ORF">METHB2_110078</name>
</gene>
<dbReference type="EMBL" id="CADCXN010000013">
    <property type="protein sequence ID" value="CAA9889579.1"/>
    <property type="molecule type" value="Genomic_DNA"/>
</dbReference>
<dbReference type="InterPro" id="IPR028090">
    <property type="entry name" value="JAB_dom_prok"/>
</dbReference>
<feature type="domain" description="MPN" evidence="6">
    <location>
        <begin position="18"/>
        <end position="141"/>
    </location>
</feature>
<dbReference type="Pfam" id="PF14464">
    <property type="entry name" value="Prok-JAB"/>
    <property type="match status" value="1"/>
</dbReference>
<dbReference type="AlphaFoldDB" id="A0A8S0WH64"/>
<evidence type="ECO:0000313" key="8">
    <source>
        <dbReference type="Proteomes" id="UP000494216"/>
    </source>
</evidence>
<dbReference type="Proteomes" id="UP000494216">
    <property type="component" value="Unassembled WGS sequence"/>
</dbReference>
<evidence type="ECO:0000256" key="4">
    <source>
        <dbReference type="ARBA" id="ARBA00022833"/>
    </source>
</evidence>
<dbReference type="InterPro" id="IPR000555">
    <property type="entry name" value="JAMM/MPN+_dom"/>
</dbReference>
<dbReference type="SMART" id="SM00232">
    <property type="entry name" value="JAB_MPN"/>
    <property type="match status" value="1"/>
</dbReference>
<protein>
    <submittedName>
        <fullName evidence="7">Proteasome lid subunit RPN8/RPN11</fullName>
    </submittedName>
</protein>
<keyword evidence="4" id="KW-0862">Zinc</keyword>
<accession>A0A8S0WH64</accession>
<proteinExistence type="predicted"/>
<dbReference type="PROSITE" id="PS50249">
    <property type="entry name" value="MPN"/>
    <property type="match status" value="1"/>
</dbReference>
<evidence type="ECO:0000256" key="3">
    <source>
        <dbReference type="ARBA" id="ARBA00022801"/>
    </source>
</evidence>
<keyword evidence="1" id="KW-0645">Protease</keyword>
<evidence type="ECO:0000313" key="7">
    <source>
        <dbReference type="EMBL" id="CAA9889579.1"/>
    </source>
</evidence>
<evidence type="ECO:0000256" key="1">
    <source>
        <dbReference type="ARBA" id="ARBA00022670"/>
    </source>
</evidence>
<keyword evidence="5" id="KW-0482">Metalloprotease</keyword>
<dbReference type="GO" id="GO:0006508">
    <property type="term" value="P:proteolysis"/>
    <property type="evidence" value="ECO:0007669"/>
    <property type="project" value="UniProtKB-KW"/>
</dbReference>
<name>A0A8S0WH64_9GAMM</name>
<dbReference type="PANTHER" id="PTHR34858:SF1">
    <property type="entry name" value="CYSO-CYSTEINE PEPTIDASE"/>
    <property type="match status" value="1"/>
</dbReference>
<dbReference type="SUPFAM" id="SSF102712">
    <property type="entry name" value="JAB1/MPN domain"/>
    <property type="match status" value="1"/>
</dbReference>
<dbReference type="PANTHER" id="PTHR34858">
    <property type="entry name" value="CYSO-CYSTEINE PEPTIDASE"/>
    <property type="match status" value="1"/>
</dbReference>
<dbReference type="GO" id="GO:0000502">
    <property type="term" value="C:proteasome complex"/>
    <property type="evidence" value="ECO:0007669"/>
    <property type="project" value="UniProtKB-KW"/>
</dbReference>
<organism evidence="7 8">
    <name type="scientific">Candidatus Methylobacter favarea</name>
    <dbReference type="NCBI Taxonomy" id="2707345"/>
    <lineage>
        <taxon>Bacteria</taxon>
        <taxon>Pseudomonadati</taxon>
        <taxon>Pseudomonadota</taxon>
        <taxon>Gammaproteobacteria</taxon>
        <taxon>Methylococcales</taxon>
        <taxon>Methylococcaceae</taxon>
        <taxon>Methylobacter</taxon>
    </lineage>
</organism>
<dbReference type="GO" id="GO:0008235">
    <property type="term" value="F:metalloexopeptidase activity"/>
    <property type="evidence" value="ECO:0007669"/>
    <property type="project" value="TreeGrafter"/>
</dbReference>
<evidence type="ECO:0000259" key="6">
    <source>
        <dbReference type="PROSITE" id="PS50249"/>
    </source>
</evidence>
<dbReference type="InterPro" id="IPR037518">
    <property type="entry name" value="MPN"/>
</dbReference>
<evidence type="ECO:0000256" key="2">
    <source>
        <dbReference type="ARBA" id="ARBA00022723"/>
    </source>
</evidence>
<dbReference type="InterPro" id="IPR051929">
    <property type="entry name" value="VirAsm_ModProt"/>
</dbReference>
<dbReference type="CDD" id="cd08070">
    <property type="entry name" value="MPN_like"/>
    <property type="match status" value="1"/>
</dbReference>
<sequence length="152" mass="17061">MNDFALTALNTIIMTPEHIRIPRKITNQLLHFAQQTPAIEICGLIGGKKGLPTRCYPINNRADQPRRRFLLDAGQQISAMSAMRAQGEELFAIYHSHPNAPAIPSRTDLELAAYPEALYLIISLKTKGVLEMRGFKIQHKRAWEVALTLGED</sequence>
<keyword evidence="7" id="KW-0647">Proteasome</keyword>
<keyword evidence="3" id="KW-0378">Hydrolase</keyword>
<dbReference type="GO" id="GO:0008270">
    <property type="term" value="F:zinc ion binding"/>
    <property type="evidence" value="ECO:0007669"/>
    <property type="project" value="TreeGrafter"/>
</dbReference>
<keyword evidence="2" id="KW-0479">Metal-binding</keyword>
<reference evidence="7 8" key="1">
    <citation type="submission" date="2020-02" db="EMBL/GenBank/DDBJ databases">
        <authorList>
            <person name="Hogendoorn C."/>
        </authorList>
    </citation>
    <scope>NUCLEOTIDE SEQUENCE [LARGE SCALE GENOMIC DNA]</scope>
    <source>
        <strain evidence="7">METHB21</strain>
    </source>
</reference>